<dbReference type="PANTHER" id="PTHR46191">
    <property type="match status" value="1"/>
</dbReference>
<dbReference type="SFLD" id="SFLDS00003">
    <property type="entry name" value="Haloacid_Dehalogenase"/>
    <property type="match status" value="1"/>
</dbReference>
<dbReference type="EMBL" id="CP036265">
    <property type="protein sequence ID" value="QDT16517.1"/>
    <property type="molecule type" value="Genomic_DNA"/>
</dbReference>
<organism evidence="1 2">
    <name type="scientific">Alienimonas californiensis</name>
    <dbReference type="NCBI Taxonomy" id="2527989"/>
    <lineage>
        <taxon>Bacteria</taxon>
        <taxon>Pseudomonadati</taxon>
        <taxon>Planctomycetota</taxon>
        <taxon>Planctomycetia</taxon>
        <taxon>Planctomycetales</taxon>
        <taxon>Planctomycetaceae</taxon>
        <taxon>Alienimonas</taxon>
    </lineage>
</organism>
<dbReference type="GO" id="GO:0008967">
    <property type="term" value="F:phosphoglycolate phosphatase activity"/>
    <property type="evidence" value="ECO:0007669"/>
    <property type="project" value="UniProtKB-EC"/>
</dbReference>
<name>A0A517PAX1_9PLAN</name>
<dbReference type="PANTHER" id="PTHR46191:SF2">
    <property type="entry name" value="HALOACID DEHALOGENASE-LIKE HYDROLASE DOMAIN-CONTAINING PROTEIN 3"/>
    <property type="match status" value="1"/>
</dbReference>
<protein>
    <submittedName>
        <fullName evidence="1">Phosphoglycolate phosphatase</fullName>
        <ecNumber evidence="1">3.1.3.18</ecNumber>
    </submittedName>
</protein>
<evidence type="ECO:0000313" key="1">
    <source>
        <dbReference type="EMBL" id="QDT16517.1"/>
    </source>
</evidence>
<gene>
    <name evidence="1" type="primary">gph_2</name>
    <name evidence="1" type="ORF">CA12_26220</name>
</gene>
<dbReference type="InterPro" id="IPR036412">
    <property type="entry name" value="HAD-like_sf"/>
</dbReference>
<dbReference type="OrthoDB" id="367448at2"/>
<dbReference type="RefSeq" id="WP_145359333.1">
    <property type="nucleotide sequence ID" value="NZ_CP036265.1"/>
</dbReference>
<dbReference type="Proteomes" id="UP000318741">
    <property type="component" value="Chromosome"/>
</dbReference>
<keyword evidence="1" id="KW-0378">Hydrolase</keyword>
<dbReference type="EC" id="3.1.3.18" evidence="1"/>
<dbReference type="SUPFAM" id="SSF56784">
    <property type="entry name" value="HAD-like"/>
    <property type="match status" value="1"/>
</dbReference>
<dbReference type="SFLD" id="SFLDG01129">
    <property type="entry name" value="C1.5:_HAD__Beta-PGM__Phosphata"/>
    <property type="match status" value="1"/>
</dbReference>
<keyword evidence="2" id="KW-1185">Reference proteome</keyword>
<dbReference type="InterPro" id="IPR023214">
    <property type="entry name" value="HAD_sf"/>
</dbReference>
<reference evidence="1 2" key="1">
    <citation type="submission" date="2019-02" db="EMBL/GenBank/DDBJ databases">
        <title>Deep-cultivation of Planctomycetes and their phenomic and genomic characterization uncovers novel biology.</title>
        <authorList>
            <person name="Wiegand S."/>
            <person name="Jogler M."/>
            <person name="Boedeker C."/>
            <person name="Pinto D."/>
            <person name="Vollmers J."/>
            <person name="Rivas-Marin E."/>
            <person name="Kohn T."/>
            <person name="Peeters S.H."/>
            <person name="Heuer A."/>
            <person name="Rast P."/>
            <person name="Oberbeckmann S."/>
            <person name="Bunk B."/>
            <person name="Jeske O."/>
            <person name="Meyerdierks A."/>
            <person name="Storesund J.E."/>
            <person name="Kallscheuer N."/>
            <person name="Luecker S."/>
            <person name="Lage O.M."/>
            <person name="Pohl T."/>
            <person name="Merkel B.J."/>
            <person name="Hornburger P."/>
            <person name="Mueller R.-W."/>
            <person name="Bruemmer F."/>
            <person name="Labrenz M."/>
            <person name="Spormann A.M."/>
            <person name="Op den Camp H."/>
            <person name="Overmann J."/>
            <person name="Amann R."/>
            <person name="Jetten M.S.M."/>
            <person name="Mascher T."/>
            <person name="Medema M.H."/>
            <person name="Devos D.P."/>
            <person name="Kaster A.-K."/>
            <person name="Ovreas L."/>
            <person name="Rohde M."/>
            <person name="Galperin M.Y."/>
            <person name="Jogler C."/>
        </authorList>
    </citation>
    <scope>NUCLEOTIDE SEQUENCE [LARGE SCALE GENOMIC DNA]</scope>
    <source>
        <strain evidence="1 2">CA12</strain>
    </source>
</reference>
<dbReference type="InterPro" id="IPR051828">
    <property type="entry name" value="HAD-like_hydrolase_domain"/>
</dbReference>
<dbReference type="KEGG" id="acaf:CA12_26220"/>
<proteinExistence type="predicted"/>
<sequence length="299" mass="32658">MDEVLQAVIRAHARPMEPRPTGTAPVLTALPGVRAVLFDVYGTLLISGSGDVGVNAAAGRGDAFVAAVRAAGLAWPDDRDGAEGVAGLTEEIERQHAHARKHDGVQYPEVKIHEVWRNALVRLGVTDTPHQTMETLDRVALEYEMRVNPTWTMPHAAETLESLRSRGFLLGIVSNAQSFTPLLFPALLGKTIRDFGFDRNAMGWSYLHRQAKPGTALYEHAARALQRDHGIGPEQVLYVGNDLLNDCTPAQQVGFRTALFAGDARSLRWREGDERVAETRPTVVVTDLRQLLECVSGAA</sequence>
<accession>A0A517PAX1</accession>
<dbReference type="Gene3D" id="3.40.50.1000">
    <property type="entry name" value="HAD superfamily/HAD-like"/>
    <property type="match status" value="1"/>
</dbReference>
<evidence type="ECO:0000313" key="2">
    <source>
        <dbReference type="Proteomes" id="UP000318741"/>
    </source>
</evidence>
<dbReference type="Pfam" id="PF00702">
    <property type="entry name" value="Hydrolase"/>
    <property type="match status" value="1"/>
</dbReference>
<dbReference type="AlphaFoldDB" id="A0A517PAX1"/>